<name>A0AAN9FBQ9_CROPI</name>
<protein>
    <submittedName>
        <fullName evidence="2">Uncharacterized protein</fullName>
    </submittedName>
</protein>
<accession>A0AAN9FBQ9</accession>
<evidence type="ECO:0000313" key="2">
    <source>
        <dbReference type="EMBL" id="KAK7268848.1"/>
    </source>
</evidence>
<feature type="region of interest" description="Disordered" evidence="1">
    <location>
        <begin position="1"/>
        <end position="33"/>
    </location>
</feature>
<dbReference type="EMBL" id="JAYWIO010000004">
    <property type="protein sequence ID" value="KAK7268848.1"/>
    <property type="molecule type" value="Genomic_DNA"/>
</dbReference>
<gene>
    <name evidence="2" type="ORF">RIF29_21557</name>
</gene>
<dbReference type="AlphaFoldDB" id="A0AAN9FBQ9"/>
<feature type="compositionally biased region" description="Basic and acidic residues" evidence="1">
    <location>
        <begin position="1"/>
        <end position="11"/>
    </location>
</feature>
<proteinExistence type="predicted"/>
<keyword evidence="3" id="KW-1185">Reference proteome</keyword>
<organism evidence="2 3">
    <name type="scientific">Crotalaria pallida</name>
    <name type="common">Smooth rattlebox</name>
    <name type="synonym">Crotalaria striata</name>
    <dbReference type="NCBI Taxonomy" id="3830"/>
    <lineage>
        <taxon>Eukaryota</taxon>
        <taxon>Viridiplantae</taxon>
        <taxon>Streptophyta</taxon>
        <taxon>Embryophyta</taxon>
        <taxon>Tracheophyta</taxon>
        <taxon>Spermatophyta</taxon>
        <taxon>Magnoliopsida</taxon>
        <taxon>eudicotyledons</taxon>
        <taxon>Gunneridae</taxon>
        <taxon>Pentapetalae</taxon>
        <taxon>rosids</taxon>
        <taxon>fabids</taxon>
        <taxon>Fabales</taxon>
        <taxon>Fabaceae</taxon>
        <taxon>Papilionoideae</taxon>
        <taxon>50 kb inversion clade</taxon>
        <taxon>genistoids sensu lato</taxon>
        <taxon>core genistoids</taxon>
        <taxon>Crotalarieae</taxon>
        <taxon>Crotalaria</taxon>
    </lineage>
</organism>
<dbReference type="Proteomes" id="UP001372338">
    <property type="component" value="Unassembled WGS sequence"/>
</dbReference>
<evidence type="ECO:0000256" key="1">
    <source>
        <dbReference type="SAM" id="MobiDB-lite"/>
    </source>
</evidence>
<comment type="caution">
    <text evidence="2">The sequence shown here is derived from an EMBL/GenBank/DDBJ whole genome shotgun (WGS) entry which is preliminary data.</text>
</comment>
<evidence type="ECO:0000313" key="3">
    <source>
        <dbReference type="Proteomes" id="UP001372338"/>
    </source>
</evidence>
<sequence>MVEIKKAEPKKPNPPPPSSKRYNDSRSSYSGSGGYGEDAYEGFGGSSFGVGGYRSGAGIYGGRGGAYGGYESEFGGYGGYVGAMGPYRDHSLVTVEPLAELLFICISVSTSVW</sequence>
<reference evidence="2 3" key="1">
    <citation type="submission" date="2024-01" db="EMBL/GenBank/DDBJ databases">
        <title>The genomes of 5 underutilized Papilionoideae crops provide insights into root nodulation and disease resistanc.</title>
        <authorList>
            <person name="Yuan L."/>
        </authorList>
    </citation>
    <scope>NUCLEOTIDE SEQUENCE [LARGE SCALE GENOMIC DNA]</scope>
    <source>
        <strain evidence="2">ZHUSHIDOU_FW_LH</strain>
        <tissue evidence="2">Leaf</tissue>
    </source>
</reference>